<evidence type="ECO:0000313" key="3">
    <source>
        <dbReference type="Proteomes" id="UP000188268"/>
    </source>
</evidence>
<organism evidence="2 3">
    <name type="scientific">Corchorus capsularis</name>
    <name type="common">Jute</name>
    <dbReference type="NCBI Taxonomy" id="210143"/>
    <lineage>
        <taxon>Eukaryota</taxon>
        <taxon>Viridiplantae</taxon>
        <taxon>Streptophyta</taxon>
        <taxon>Embryophyta</taxon>
        <taxon>Tracheophyta</taxon>
        <taxon>Spermatophyta</taxon>
        <taxon>Magnoliopsida</taxon>
        <taxon>eudicotyledons</taxon>
        <taxon>Gunneridae</taxon>
        <taxon>Pentapetalae</taxon>
        <taxon>rosids</taxon>
        <taxon>malvids</taxon>
        <taxon>Malvales</taxon>
        <taxon>Malvaceae</taxon>
        <taxon>Grewioideae</taxon>
        <taxon>Apeibeae</taxon>
        <taxon>Corchorus</taxon>
    </lineage>
</organism>
<comment type="caution">
    <text evidence="2">The sequence shown here is derived from an EMBL/GenBank/DDBJ whole genome shotgun (WGS) entry which is preliminary data.</text>
</comment>
<reference evidence="2 3" key="1">
    <citation type="submission" date="2013-09" db="EMBL/GenBank/DDBJ databases">
        <title>Corchorus capsularis genome sequencing.</title>
        <authorList>
            <person name="Alam M."/>
            <person name="Haque M.S."/>
            <person name="Islam M.S."/>
            <person name="Emdad E.M."/>
            <person name="Islam M.M."/>
            <person name="Ahmed B."/>
            <person name="Halim A."/>
            <person name="Hossen Q.M.M."/>
            <person name="Hossain M.Z."/>
            <person name="Ahmed R."/>
            <person name="Khan M.M."/>
            <person name="Islam R."/>
            <person name="Rashid M.M."/>
            <person name="Khan S.A."/>
            <person name="Rahman M.S."/>
            <person name="Alam M."/>
        </authorList>
    </citation>
    <scope>NUCLEOTIDE SEQUENCE [LARGE SCALE GENOMIC DNA]</scope>
    <source>
        <strain evidence="3">cv. CVL-1</strain>
        <tissue evidence="2">Whole seedling</tissue>
    </source>
</reference>
<dbReference type="AlphaFoldDB" id="A0A1R3IVT0"/>
<evidence type="ECO:0000256" key="1">
    <source>
        <dbReference type="SAM" id="MobiDB-lite"/>
    </source>
</evidence>
<dbReference type="OrthoDB" id="296187at2759"/>
<evidence type="ECO:0000313" key="2">
    <source>
        <dbReference type="EMBL" id="OMO86689.1"/>
    </source>
</evidence>
<dbReference type="Proteomes" id="UP000188268">
    <property type="component" value="Unassembled WGS sequence"/>
</dbReference>
<gene>
    <name evidence="2" type="ORF">CCACVL1_09525</name>
</gene>
<dbReference type="EMBL" id="AWWV01009412">
    <property type="protein sequence ID" value="OMO86689.1"/>
    <property type="molecule type" value="Genomic_DNA"/>
</dbReference>
<keyword evidence="3" id="KW-1185">Reference proteome</keyword>
<proteinExistence type="predicted"/>
<feature type="non-terminal residue" evidence="2">
    <location>
        <position position="1"/>
    </location>
</feature>
<dbReference type="Gramene" id="OMO86689">
    <property type="protein sequence ID" value="OMO86689"/>
    <property type="gene ID" value="CCACVL1_09525"/>
</dbReference>
<name>A0A1R3IVT0_COCAP</name>
<feature type="region of interest" description="Disordered" evidence="1">
    <location>
        <begin position="29"/>
        <end position="48"/>
    </location>
</feature>
<accession>A0A1R3IVT0</accession>
<protein>
    <submittedName>
        <fullName evidence="2">Uncharacterized protein</fullName>
    </submittedName>
</protein>
<sequence>SFCSKKSENQDIDLQTKLVKTADMKEKGADPYDLKQTGLPPGLFPKTHNMFRLPNPS</sequence>